<dbReference type="Pfam" id="PF04093">
    <property type="entry name" value="MreD"/>
    <property type="match status" value="1"/>
</dbReference>
<feature type="transmembrane region" description="Helical" evidence="8">
    <location>
        <begin position="142"/>
        <end position="164"/>
    </location>
</feature>
<dbReference type="GO" id="GO:0005886">
    <property type="term" value="C:plasma membrane"/>
    <property type="evidence" value="ECO:0007669"/>
    <property type="project" value="UniProtKB-SubCell"/>
</dbReference>
<comment type="caution">
    <text evidence="9">The sequence shown here is derived from an EMBL/GenBank/DDBJ whole genome shotgun (WGS) entry which is preliminary data.</text>
</comment>
<evidence type="ECO:0000256" key="5">
    <source>
        <dbReference type="ARBA" id="ARBA00022960"/>
    </source>
</evidence>
<evidence type="ECO:0000256" key="8">
    <source>
        <dbReference type="SAM" id="Phobius"/>
    </source>
</evidence>
<proteinExistence type="inferred from homology"/>
<dbReference type="NCBIfam" id="TIGR03426">
    <property type="entry name" value="shape_MreD"/>
    <property type="match status" value="1"/>
</dbReference>
<reference evidence="9 10" key="1">
    <citation type="journal article" date="2016" name="Nat. Commun.">
        <title>Thousands of microbial genomes shed light on interconnected biogeochemical processes in an aquifer system.</title>
        <authorList>
            <person name="Anantharaman K."/>
            <person name="Brown C.T."/>
            <person name="Hug L.A."/>
            <person name="Sharon I."/>
            <person name="Castelle C.J."/>
            <person name="Probst A.J."/>
            <person name="Thomas B.C."/>
            <person name="Singh A."/>
            <person name="Wilkins M.J."/>
            <person name="Karaoz U."/>
            <person name="Brodie E.L."/>
            <person name="Williams K.H."/>
            <person name="Hubbard S.S."/>
            <person name="Banfield J.F."/>
        </authorList>
    </citation>
    <scope>NUCLEOTIDE SEQUENCE [LARGE SCALE GENOMIC DNA]</scope>
</reference>
<dbReference type="EMBL" id="MFEK01000014">
    <property type="protein sequence ID" value="OGE78330.1"/>
    <property type="molecule type" value="Genomic_DNA"/>
</dbReference>
<protein>
    <submittedName>
        <fullName evidence="9">Rod shape-determining protein MreD</fullName>
    </submittedName>
</protein>
<organism evidence="9 10">
    <name type="scientific">Candidatus Doudnabacteria bacterium RIFCSPHIGHO2_01_FULL_46_14</name>
    <dbReference type="NCBI Taxonomy" id="1817824"/>
    <lineage>
        <taxon>Bacteria</taxon>
        <taxon>Candidatus Doudnaibacteriota</taxon>
    </lineage>
</organism>
<keyword evidence="3" id="KW-1003">Cell membrane</keyword>
<comment type="subcellular location">
    <subcellularLocation>
        <location evidence="1">Cell membrane</location>
        <topology evidence="1">Multi-pass membrane protein</topology>
    </subcellularLocation>
</comment>
<comment type="similarity">
    <text evidence="2">Belongs to the MreD family.</text>
</comment>
<evidence type="ECO:0000256" key="6">
    <source>
        <dbReference type="ARBA" id="ARBA00022989"/>
    </source>
</evidence>
<evidence type="ECO:0000256" key="3">
    <source>
        <dbReference type="ARBA" id="ARBA00022475"/>
    </source>
</evidence>
<evidence type="ECO:0000256" key="4">
    <source>
        <dbReference type="ARBA" id="ARBA00022692"/>
    </source>
</evidence>
<feature type="transmembrane region" description="Helical" evidence="8">
    <location>
        <begin position="52"/>
        <end position="83"/>
    </location>
</feature>
<dbReference type="AlphaFoldDB" id="A0A1F5NLR3"/>
<keyword evidence="6 8" id="KW-1133">Transmembrane helix</keyword>
<dbReference type="GO" id="GO:0008360">
    <property type="term" value="P:regulation of cell shape"/>
    <property type="evidence" value="ECO:0007669"/>
    <property type="project" value="UniProtKB-KW"/>
</dbReference>
<evidence type="ECO:0000313" key="10">
    <source>
        <dbReference type="Proteomes" id="UP000176864"/>
    </source>
</evidence>
<evidence type="ECO:0000256" key="1">
    <source>
        <dbReference type="ARBA" id="ARBA00004651"/>
    </source>
</evidence>
<keyword evidence="7 8" id="KW-0472">Membrane</keyword>
<dbReference type="Proteomes" id="UP000176864">
    <property type="component" value="Unassembled WGS sequence"/>
</dbReference>
<evidence type="ECO:0000313" key="9">
    <source>
        <dbReference type="EMBL" id="OGE78330.1"/>
    </source>
</evidence>
<feature type="transmembrane region" description="Helical" evidence="8">
    <location>
        <begin position="29"/>
        <end position="45"/>
    </location>
</feature>
<feature type="transmembrane region" description="Helical" evidence="8">
    <location>
        <begin position="103"/>
        <end position="130"/>
    </location>
</feature>
<sequence>MKRFLYLFFFLLILFWLEAAFRKVFATSYFVPQFVILFITVFAVSRDMKETLYWCFIAGFLGELFSGLYFGTFIFMCIIAAAITHFVTRKAAYQDISFSTVMVIVALQVLLLPFFAWLFNLAVGGLGLTVHPPLAEFFSWKLVWRMVMNMFLFFPINKSFRIFFDE</sequence>
<evidence type="ECO:0000256" key="7">
    <source>
        <dbReference type="ARBA" id="ARBA00023136"/>
    </source>
</evidence>
<accession>A0A1F5NLR3</accession>
<dbReference type="STRING" id="1817824.A2751_04230"/>
<keyword evidence="5" id="KW-0133">Cell shape</keyword>
<keyword evidence="4 8" id="KW-0812">Transmembrane</keyword>
<name>A0A1F5NLR3_9BACT</name>
<gene>
    <name evidence="9" type="ORF">A2751_04230</name>
</gene>
<dbReference type="InterPro" id="IPR007227">
    <property type="entry name" value="Cell_shape_determining_MreD"/>
</dbReference>
<evidence type="ECO:0000256" key="2">
    <source>
        <dbReference type="ARBA" id="ARBA00007776"/>
    </source>
</evidence>